<name>A0ABQ4YRU7_9ASTR</name>
<gene>
    <name evidence="2" type="ORF">Tco_0730465</name>
</gene>
<accession>A0ABQ4YRU7</accession>
<evidence type="ECO:0000256" key="1">
    <source>
        <dbReference type="SAM" id="MobiDB-lite"/>
    </source>
</evidence>
<reference evidence="2" key="2">
    <citation type="submission" date="2022-01" db="EMBL/GenBank/DDBJ databases">
        <authorList>
            <person name="Yamashiro T."/>
            <person name="Shiraishi A."/>
            <person name="Satake H."/>
            <person name="Nakayama K."/>
        </authorList>
    </citation>
    <scope>NUCLEOTIDE SEQUENCE</scope>
</reference>
<reference evidence="2" key="1">
    <citation type="journal article" date="2022" name="Int. J. Mol. Sci.">
        <title>Draft Genome of Tanacetum Coccineum: Genomic Comparison of Closely Related Tanacetum-Family Plants.</title>
        <authorList>
            <person name="Yamashiro T."/>
            <person name="Shiraishi A."/>
            <person name="Nakayama K."/>
            <person name="Satake H."/>
        </authorList>
    </citation>
    <scope>NUCLEOTIDE SEQUENCE</scope>
</reference>
<feature type="region of interest" description="Disordered" evidence="1">
    <location>
        <begin position="55"/>
        <end position="87"/>
    </location>
</feature>
<evidence type="ECO:0000313" key="3">
    <source>
        <dbReference type="Proteomes" id="UP001151760"/>
    </source>
</evidence>
<dbReference type="EMBL" id="BQNB010010682">
    <property type="protein sequence ID" value="GJS80584.1"/>
    <property type="molecule type" value="Genomic_DNA"/>
</dbReference>
<sequence>MENVNPPPTSNRPVLPVALRAQAVQELHELQRISAFVDSRLESIERFLNNFANQPNETNMNDLESDGESVDTPLVSPFPHSDNDSDDGEVLNELIEYENVGMLRQEKAINSFDGDDLAFQCMIGVRKFVAYFDPFLPMNIITLKAYNTIMVEGLESTRKNLVVVVRDVCVFVGSFTYITDFVVLEDIGEFIPINKVKVVMSKPFRKITKLEYDCAKGLMSFNRIFDNYTFQMPRTIPRLYLTRRFLEVIRKFHWIILGGRFIQLSYISSPLLSKPGEY</sequence>
<evidence type="ECO:0000313" key="2">
    <source>
        <dbReference type="EMBL" id="GJS80584.1"/>
    </source>
</evidence>
<organism evidence="2 3">
    <name type="scientific">Tanacetum coccineum</name>
    <dbReference type="NCBI Taxonomy" id="301880"/>
    <lineage>
        <taxon>Eukaryota</taxon>
        <taxon>Viridiplantae</taxon>
        <taxon>Streptophyta</taxon>
        <taxon>Embryophyta</taxon>
        <taxon>Tracheophyta</taxon>
        <taxon>Spermatophyta</taxon>
        <taxon>Magnoliopsida</taxon>
        <taxon>eudicotyledons</taxon>
        <taxon>Gunneridae</taxon>
        <taxon>Pentapetalae</taxon>
        <taxon>asterids</taxon>
        <taxon>campanulids</taxon>
        <taxon>Asterales</taxon>
        <taxon>Asteraceae</taxon>
        <taxon>Asteroideae</taxon>
        <taxon>Anthemideae</taxon>
        <taxon>Anthemidinae</taxon>
        <taxon>Tanacetum</taxon>
    </lineage>
</organism>
<proteinExistence type="predicted"/>
<dbReference type="Proteomes" id="UP001151760">
    <property type="component" value="Unassembled WGS sequence"/>
</dbReference>
<protein>
    <submittedName>
        <fullName evidence="2">Uncharacterized protein</fullName>
    </submittedName>
</protein>
<keyword evidence="3" id="KW-1185">Reference proteome</keyword>
<comment type="caution">
    <text evidence="2">The sequence shown here is derived from an EMBL/GenBank/DDBJ whole genome shotgun (WGS) entry which is preliminary data.</text>
</comment>